<comment type="pathway">
    <text evidence="1">Porphyrin-containing compound metabolism; siroheme biosynthesis; sirohydrochlorin from precorrin-2: step 1/1.</text>
</comment>
<dbReference type="InterPro" id="IPR006367">
    <property type="entry name" value="Sirohaem_synthase_N"/>
</dbReference>
<dbReference type="eggNOG" id="COG1648">
    <property type="taxonomic scope" value="Bacteria"/>
</dbReference>
<dbReference type="Pfam" id="PF22440">
    <property type="entry name" value="SirC_C"/>
    <property type="match status" value="1"/>
</dbReference>
<dbReference type="InterPro" id="IPR028161">
    <property type="entry name" value="Met8-like"/>
</dbReference>
<keyword evidence="3" id="KW-0560">Oxidoreductase</keyword>
<dbReference type="InterPro" id="IPR042518">
    <property type="entry name" value="SirC_C"/>
</dbReference>
<dbReference type="Pfam" id="PF14824">
    <property type="entry name" value="Sirohm_synth_M"/>
    <property type="match status" value="1"/>
</dbReference>
<dbReference type="SUPFAM" id="SSF75615">
    <property type="entry name" value="Siroheme synthase middle domains-like"/>
    <property type="match status" value="1"/>
</dbReference>
<dbReference type="Proteomes" id="UP000030528">
    <property type="component" value="Unassembled WGS sequence"/>
</dbReference>
<name>A0A0A5GP10_9BACI</name>
<dbReference type="SUPFAM" id="SSF51735">
    <property type="entry name" value="NAD(P)-binding Rossmann-fold domains"/>
    <property type="match status" value="1"/>
</dbReference>
<sequence length="212" mass="23890">MTHLPVMLQLNERVCVVCGGGRIATKRVAKLLTAGACVTVISPEVSDKLYALADAGEVIWKRKKVEFEDLGRAFVVVIATNDEAENNKIHSWCGKNQLVNAVHNGGKSDLHFPSSIKRGDLTISVSTNGASPSLAARIKEELGEAYDERYQAYVQFLREFRAYIHELPISKHEQRYWLHEAAQAEYIDTNQQAYIWERVLELGGDRDDETTW</sequence>
<dbReference type="GO" id="GO:0043115">
    <property type="term" value="F:precorrin-2 dehydrogenase activity"/>
    <property type="evidence" value="ECO:0007669"/>
    <property type="project" value="UniProtKB-EC"/>
</dbReference>
<dbReference type="RefSeq" id="WP_051239728.1">
    <property type="nucleotide sequence ID" value="NZ_AULI01000006.1"/>
</dbReference>
<comment type="caution">
    <text evidence="8">The sequence shown here is derived from an EMBL/GenBank/DDBJ whole genome shotgun (WGS) entry which is preliminary data.</text>
</comment>
<evidence type="ECO:0000256" key="2">
    <source>
        <dbReference type="ARBA" id="ARBA00012400"/>
    </source>
</evidence>
<evidence type="ECO:0000256" key="4">
    <source>
        <dbReference type="ARBA" id="ARBA00023027"/>
    </source>
</evidence>
<accession>A0A0A5GP10</accession>
<evidence type="ECO:0000256" key="1">
    <source>
        <dbReference type="ARBA" id="ARBA00005010"/>
    </source>
</evidence>
<dbReference type="NCBIfam" id="NF005222">
    <property type="entry name" value="PRK06718.1"/>
    <property type="match status" value="1"/>
</dbReference>
<dbReference type="GO" id="GO:0004325">
    <property type="term" value="F:ferrochelatase activity"/>
    <property type="evidence" value="ECO:0007669"/>
    <property type="project" value="InterPro"/>
</dbReference>
<dbReference type="GO" id="GO:0019354">
    <property type="term" value="P:siroheme biosynthetic process"/>
    <property type="evidence" value="ECO:0007669"/>
    <property type="project" value="UniProtKB-UniPathway"/>
</dbReference>
<dbReference type="NCBIfam" id="TIGR01470">
    <property type="entry name" value="cysG_Nterm"/>
    <property type="match status" value="1"/>
</dbReference>
<evidence type="ECO:0000313" key="8">
    <source>
        <dbReference type="EMBL" id="KGX92968.1"/>
    </source>
</evidence>
<dbReference type="AlphaFoldDB" id="A0A0A5GP10"/>
<dbReference type="OrthoDB" id="9773765at2"/>
<evidence type="ECO:0000313" key="9">
    <source>
        <dbReference type="Proteomes" id="UP000030528"/>
    </source>
</evidence>
<dbReference type="Pfam" id="PF13241">
    <property type="entry name" value="NAD_binding_7"/>
    <property type="match status" value="1"/>
</dbReference>
<organism evidence="8 9">
    <name type="scientific">Pontibacillus halophilus JSM 076056 = DSM 19796</name>
    <dbReference type="NCBI Taxonomy" id="1385510"/>
    <lineage>
        <taxon>Bacteria</taxon>
        <taxon>Bacillati</taxon>
        <taxon>Bacillota</taxon>
        <taxon>Bacilli</taxon>
        <taxon>Bacillales</taxon>
        <taxon>Bacillaceae</taxon>
        <taxon>Pontibacillus</taxon>
    </lineage>
</organism>
<keyword evidence="4" id="KW-0520">NAD</keyword>
<protein>
    <recommendedName>
        <fullName evidence="2">precorrin-2 dehydrogenase</fullName>
        <ecNumber evidence="2">1.3.1.76</ecNumber>
    </recommendedName>
</protein>
<evidence type="ECO:0000259" key="7">
    <source>
        <dbReference type="Pfam" id="PF14824"/>
    </source>
</evidence>
<keyword evidence="9" id="KW-1185">Reference proteome</keyword>
<evidence type="ECO:0000256" key="6">
    <source>
        <dbReference type="ARBA" id="ARBA00047561"/>
    </source>
</evidence>
<dbReference type="Gene3D" id="3.40.50.720">
    <property type="entry name" value="NAD(P)-binding Rossmann-like Domain"/>
    <property type="match status" value="1"/>
</dbReference>
<dbReference type="STRING" id="1385510.GCA_000425205_01615"/>
<reference evidence="8 9" key="1">
    <citation type="submission" date="2013-08" db="EMBL/GenBank/DDBJ databases">
        <authorList>
            <person name="Huang J."/>
            <person name="Wang G."/>
        </authorList>
    </citation>
    <scope>NUCLEOTIDE SEQUENCE [LARGE SCALE GENOMIC DNA]</scope>
    <source>
        <strain evidence="8 9">JSM 076056</strain>
    </source>
</reference>
<dbReference type="Gene3D" id="1.10.8.610">
    <property type="entry name" value="SirC, precorrin-2 dehydrogenase, C-terminal helical domain-like"/>
    <property type="match status" value="1"/>
</dbReference>
<gene>
    <name evidence="8" type="ORF">N781_13920</name>
</gene>
<dbReference type="UniPathway" id="UPA00262">
    <property type="reaction ID" value="UER00222"/>
</dbReference>
<dbReference type="PANTHER" id="PTHR35330:SF1">
    <property type="entry name" value="SIROHEME BIOSYNTHESIS PROTEIN MET8"/>
    <property type="match status" value="1"/>
</dbReference>
<dbReference type="InterPro" id="IPR036291">
    <property type="entry name" value="NAD(P)-bd_dom_sf"/>
</dbReference>
<dbReference type="InterPro" id="IPR028281">
    <property type="entry name" value="Sirohaem_synthase_central"/>
</dbReference>
<dbReference type="EMBL" id="AVPE01000004">
    <property type="protein sequence ID" value="KGX92968.1"/>
    <property type="molecule type" value="Genomic_DNA"/>
</dbReference>
<evidence type="ECO:0000256" key="3">
    <source>
        <dbReference type="ARBA" id="ARBA00023002"/>
    </source>
</evidence>
<feature type="domain" description="Siroheme synthase central" evidence="7">
    <location>
        <begin position="118"/>
        <end position="143"/>
    </location>
</feature>
<evidence type="ECO:0000256" key="5">
    <source>
        <dbReference type="ARBA" id="ARBA00023244"/>
    </source>
</evidence>
<dbReference type="EC" id="1.3.1.76" evidence="2"/>
<proteinExistence type="predicted"/>
<dbReference type="PANTHER" id="PTHR35330">
    <property type="entry name" value="SIROHEME BIOSYNTHESIS PROTEIN MET8"/>
    <property type="match status" value="1"/>
</dbReference>
<comment type="catalytic activity">
    <reaction evidence="6">
        <text>precorrin-2 + NAD(+) = sirohydrochlorin + NADH + 2 H(+)</text>
        <dbReference type="Rhea" id="RHEA:15613"/>
        <dbReference type="ChEBI" id="CHEBI:15378"/>
        <dbReference type="ChEBI" id="CHEBI:57540"/>
        <dbReference type="ChEBI" id="CHEBI:57945"/>
        <dbReference type="ChEBI" id="CHEBI:58351"/>
        <dbReference type="ChEBI" id="CHEBI:58827"/>
        <dbReference type="EC" id="1.3.1.76"/>
    </reaction>
</comment>
<keyword evidence="5" id="KW-0627">Porphyrin biosynthesis</keyword>